<reference evidence="1" key="2">
    <citation type="journal article" date="2021" name="Genome Biol. Evol.">
        <title>Developing a high-quality reference genome for a parasitic bivalve with doubly uniparental inheritance (Bivalvia: Unionida).</title>
        <authorList>
            <person name="Smith C.H."/>
        </authorList>
    </citation>
    <scope>NUCLEOTIDE SEQUENCE</scope>
    <source>
        <strain evidence="1">CHS0354</strain>
        <tissue evidence="1">Mantle</tissue>
    </source>
</reference>
<evidence type="ECO:0000313" key="1">
    <source>
        <dbReference type="EMBL" id="KAK3576622.1"/>
    </source>
</evidence>
<proteinExistence type="predicted"/>
<keyword evidence="2" id="KW-1185">Reference proteome</keyword>
<sequence>MADIKALRLIRQDIDNLKGVSNPPKDSQDEKRLDDFEKKCTFVMNHSVDTITQVAKYAKEMDRQLEELRLILNNSTEIKCICLRIQSYNV</sequence>
<dbReference type="EMBL" id="JAEAOA010001402">
    <property type="protein sequence ID" value="KAK3576622.1"/>
    <property type="molecule type" value="Genomic_DNA"/>
</dbReference>
<organism evidence="1 2">
    <name type="scientific">Potamilus streckersoni</name>
    <dbReference type="NCBI Taxonomy" id="2493646"/>
    <lineage>
        <taxon>Eukaryota</taxon>
        <taxon>Metazoa</taxon>
        <taxon>Spiralia</taxon>
        <taxon>Lophotrochozoa</taxon>
        <taxon>Mollusca</taxon>
        <taxon>Bivalvia</taxon>
        <taxon>Autobranchia</taxon>
        <taxon>Heteroconchia</taxon>
        <taxon>Palaeoheterodonta</taxon>
        <taxon>Unionida</taxon>
        <taxon>Unionoidea</taxon>
        <taxon>Unionidae</taxon>
        <taxon>Ambleminae</taxon>
        <taxon>Lampsilini</taxon>
        <taxon>Potamilus</taxon>
    </lineage>
</organism>
<protein>
    <submittedName>
        <fullName evidence="1">Uncharacterized protein</fullName>
    </submittedName>
</protein>
<name>A0AAE0RNB5_9BIVA</name>
<dbReference type="AlphaFoldDB" id="A0AAE0RNB5"/>
<gene>
    <name evidence="1" type="ORF">CHS0354_023140</name>
</gene>
<comment type="caution">
    <text evidence="1">The sequence shown here is derived from an EMBL/GenBank/DDBJ whole genome shotgun (WGS) entry which is preliminary data.</text>
</comment>
<evidence type="ECO:0000313" key="2">
    <source>
        <dbReference type="Proteomes" id="UP001195483"/>
    </source>
</evidence>
<reference evidence="1" key="1">
    <citation type="journal article" date="2021" name="Genome Biol. Evol.">
        <title>A High-Quality Reference Genome for a Parasitic Bivalve with Doubly Uniparental Inheritance (Bivalvia: Unionida).</title>
        <authorList>
            <person name="Smith C.H."/>
        </authorList>
    </citation>
    <scope>NUCLEOTIDE SEQUENCE</scope>
    <source>
        <strain evidence="1">CHS0354</strain>
    </source>
</reference>
<dbReference type="Proteomes" id="UP001195483">
    <property type="component" value="Unassembled WGS sequence"/>
</dbReference>
<accession>A0AAE0RNB5</accession>
<reference evidence="1" key="3">
    <citation type="submission" date="2023-05" db="EMBL/GenBank/DDBJ databases">
        <authorList>
            <person name="Smith C.H."/>
        </authorList>
    </citation>
    <scope>NUCLEOTIDE SEQUENCE</scope>
    <source>
        <strain evidence="1">CHS0354</strain>
        <tissue evidence="1">Mantle</tissue>
    </source>
</reference>